<keyword evidence="2" id="KW-1185">Reference proteome</keyword>
<dbReference type="AlphaFoldDB" id="A0A0U4CQM5"/>
<dbReference type="KEGG" id="hyg:AUC43_11710"/>
<evidence type="ECO:0000313" key="1">
    <source>
        <dbReference type="EMBL" id="ALW85694.1"/>
    </source>
</evidence>
<dbReference type="STRING" id="1411621.AUC43_11710"/>
<evidence type="ECO:0000313" key="2">
    <source>
        <dbReference type="Proteomes" id="UP000059542"/>
    </source>
</evidence>
<name>A0A0U4CQM5_9BACT</name>
<organism evidence="1 2">
    <name type="scientific">Hymenobacter sedentarius</name>
    <dbReference type="NCBI Taxonomy" id="1411621"/>
    <lineage>
        <taxon>Bacteria</taxon>
        <taxon>Pseudomonadati</taxon>
        <taxon>Bacteroidota</taxon>
        <taxon>Cytophagia</taxon>
        <taxon>Cytophagales</taxon>
        <taxon>Hymenobacteraceae</taxon>
        <taxon>Hymenobacter</taxon>
    </lineage>
</organism>
<reference evidence="1 2" key="1">
    <citation type="submission" date="2015-12" db="EMBL/GenBank/DDBJ databases">
        <authorList>
            <person name="Shamseldin A."/>
            <person name="Moawad H."/>
            <person name="Abd El-Rahim W.M."/>
            <person name="Sadowsky M.J."/>
        </authorList>
    </citation>
    <scope>NUCLEOTIDE SEQUENCE [LARGE SCALE GENOMIC DNA]</scope>
    <source>
        <strain evidence="1 2">DG5B</strain>
    </source>
</reference>
<gene>
    <name evidence="1" type="ORF">AUC43_11710</name>
</gene>
<dbReference type="Proteomes" id="UP000059542">
    <property type="component" value="Chromosome"/>
</dbReference>
<sequence>MPGTFVRAFLGTNRIALPTRPDKAVVQYDSAAYIFVAADSATKAGAAIYCLVPVTRGVSEDGYIEVHLPAAPGLPLRFFH</sequence>
<dbReference type="EMBL" id="CP013909">
    <property type="protein sequence ID" value="ALW85694.1"/>
    <property type="molecule type" value="Genomic_DNA"/>
</dbReference>
<accession>A0A0U4CQM5</accession>
<protein>
    <submittedName>
        <fullName evidence="1">Uncharacterized protein</fullName>
    </submittedName>
</protein>
<proteinExistence type="predicted"/>